<evidence type="ECO:0000256" key="1">
    <source>
        <dbReference type="ARBA" id="ARBA00004173"/>
    </source>
</evidence>
<feature type="domain" description="TACO1/YebC-like N-terminal" evidence="4">
    <location>
        <begin position="30"/>
        <end position="101"/>
    </location>
</feature>
<dbReference type="InterPro" id="IPR048300">
    <property type="entry name" value="TACO1_YebC-like_2nd/3rd_dom"/>
</dbReference>
<proteinExistence type="inferred from homology"/>
<feature type="domain" description="TACO1/YebC-like second and third" evidence="3">
    <location>
        <begin position="108"/>
        <end position="262"/>
    </location>
</feature>
<dbReference type="InterPro" id="IPR029072">
    <property type="entry name" value="YebC-like"/>
</dbReference>
<dbReference type="Proteomes" id="UP001209540">
    <property type="component" value="Unassembled WGS sequence"/>
</dbReference>
<accession>A0AAD5PIN6</accession>
<comment type="subcellular location">
    <subcellularLocation>
        <location evidence="1">Mitochondrion</location>
    </subcellularLocation>
</comment>
<organism evidence="5 6">
    <name type="scientific">Phascolomyces articulosus</name>
    <dbReference type="NCBI Taxonomy" id="60185"/>
    <lineage>
        <taxon>Eukaryota</taxon>
        <taxon>Fungi</taxon>
        <taxon>Fungi incertae sedis</taxon>
        <taxon>Mucoromycota</taxon>
        <taxon>Mucoromycotina</taxon>
        <taxon>Mucoromycetes</taxon>
        <taxon>Mucorales</taxon>
        <taxon>Lichtheimiaceae</taxon>
        <taxon>Phascolomyces</taxon>
    </lineage>
</organism>
<dbReference type="NCBIfam" id="NF001030">
    <property type="entry name" value="PRK00110.1"/>
    <property type="match status" value="1"/>
</dbReference>
<dbReference type="InterPro" id="IPR026564">
    <property type="entry name" value="Transcrip_reg_TACO1-like_dom3"/>
</dbReference>
<dbReference type="PANTHER" id="PTHR12532">
    <property type="entry name" value="TRANSLATIONAL ACTIVATOR OF CYTOCHROME C OXIDASE 1"/>
    <property type="match status" value="1"/>
</dbReference>
<dbReference type="Gene3D" id="1.10.10.200">
    <property type="match status" value="1"/>
</dbReference>
<dbReference type="Gene3D" id="3.30.70.980">
    <property type="match status" value="2"/>
</dbReference>
<evidence type="ECO:0000259" key="4">
    <source>
        <dbReference type="Pfam" id="PF20772"/>
    </source>
</evidence>
<dbReference type="SUPFAM" id="SSF75625">
    <property type="entry name" value="YebC-like"/>
    <property type="match status" value="1"/>
</dbReference>
<dbReference type="NCBIfam" id="TIGR01033">
    <property type="entry name" value="YebC/PmpR family DNA-binding transcriptional regulator"/>
    <property type="match status" value="1"/>
</dbReference>
<dbReference type="GO" id="GO:0005739">
    <property type="term" value="C:mitochondrion"/>
    <property type="evidence" value="ECO:0007669"/>
    <property type="project" value="UniProtKB-SubCell"/>
</dbReference>
<evidence type="ECO:0000313" key="6">
    <source>
        <dbReference type="Proteomes" id="UP001209540"/>
    </source>
</evidence>
<dbReference type="EMBL" id="JAIXMP010000004">
    <property type="protein sequence ID" value="KAI9274716.1"/>
    <property type="molecule type" value="Genomic_DNA"/>
</dbReference>
<dbReference type="HAMAP" id="MF_00693">
    <property type="entry name" value="Transcrip_reg_TACO1"/>
    <property type="match status" value="1"/>
</dbReference>
<keyword evidence="6" id="KW-1185">Reference proteome</keyword>
<dbReference type="PANTHER" id="PTHR12532:SF0">
    <property type="entry name" value="TRANSLATIONAL ACTIVATOR OF CYTOCHROME C OXIDASE 1"/>
    <property type="match status" value="1"/>
</dbReference>
<dbReference type="InterPro" id="IPR049083">
    <property type="entry name" value="TACO1_YebC_N"/>
</dbReference>
<name>A0AAD5PIN6_9FUNG</name>
<gene>
    <name evidence="5" type="ORF">BDA99DRAFT_246791</name>
</gene>
<protein>
    <submittedName>
        <fullName evidence="5">Transcriptional regulator TACO1-like protein</fullName>
    </submittedName>
</protein>
<dbReference type="InterPro" id="IPR017856">
    <property type="entry name" value="Integrase-like_N"/>
</dbReference>
<sequence length="273" mass="30152">MFGALRPTLTAIARQQRPLAYQQLRFAGHNKWSKVKHTKGAKDAKKSKLFSKISLEIVSAIRATGNSDPALNAKLASVLNRAKAASMPKDNIETAVKKATSKDKDTVEDVLYECYGPGGIAMIIEAVTDKPTRTVKEVKEVLNRLGGSVSSVGWLFDKKGKIVFGTGESGHSLEQMMDEAIEAGAEDIEDYDDLVQVICDFSQLASVTRTLTEQKYEVQRMEAAYIPQSTMDITDPDLLEQVERCLDDMENLDDVVKIHCNAVLPQEQEQDEA</sequence>
<evidence type="ECO:0000256" key="2">
    <source>
        <dbReference type="ARBA" id="ARBA00008724"/>
    </source>
</evidence>
<comment type="caution">
    <text evidence="5">The sequence shown here is derived from an EMBL/GenBank/DDBJ whole genome shotgun (WGS) entry which is preliminary data.</text>
</comment>
<dbReference type="InterPro" id="IPR002876">
    <property type="entry name" value="Transcrip_reg_TACO1-like"/>
</dbReference>
<evidence type="ECO:0000259" key="3">
    <source>
        <dbReference type="Pfam" id="PF01709"/>
    </source>
</evidence>
<comment type="similarity">
    <text evidence="2">Belongs to the TACO1 family.</text>
</comment>
<evidence type="ECO:0000313" key="5">
    <source>
        <dbReference type="EMBL" id="KAI9274716.1"/>
    </source>
</evidence>
<dbReference type="FunFam" id="1.10.10.200:FF:000002">
    <property type="entry name" value="Probable transcriptional regulatory protein CLM62_37755"/>
    <property type="match status" value="1"/>
</dbReference>
<dbReference type="AlphaFoldDB" id="A0AAD5PIN6"/>
<reference evidence="5" key="1">
    <citation type="journal article" date="2022" name="IScience">
        <title>Evolution of zygomycete secretomes and the origins of terrestrial fungal ecologies.</title>
        <authorList>
            <person name="Chang Y."/>
            <person name="Wang Y."/>
            <person name="Mondo S."/>
            <person name="Ahrendt S."/>
            <person name="Andreopoulos W."/>
            <person name="Barry K."/>
            <person name="Beard J."/>
            <person name="Benny G.L."/>
            <person name="Blankenship S."/>
            <person name="Bonito G."/>
            <person name="Cuomo C."/>
            <person name="Desiro A."/>
            <person name="Gervers K.A."/>
            <person name="Hundley H."/>
            <person name="Kuo A."/>
            <person name="LaButti K."/>
            <person name="Lang B.F."/>
            <person name="Lipzen A."/>
            <person name="O'Donnell K."/>
            <person name="Pangilinan J."/>
            <person name="Reynolds N."/>
            <person name="Sandor L."/>
            <person name="Smith M.E."/>
            <person name="Tsang A."/>
            <person name="Grigoriev I.V."/>
            <person name="Stajich J.E."/>
            <person name="Spatafora J.W."/>
        </authorList>
    </citation>
    <scope>NUCLEOTIDE SEQUENCE</scope>
    <source>
        <strain evidence="5">RSA 2281</strain>
    </source>
</reference>
<dbReference type="NCBIfam" id="NF009044">
    <property type="entry name" value="PRK12378.1"/>
    <property type="match status" value="1"/>
</dbReference>
<dbReference type="Pfam" id="PF01709">
    <property type="entry name" value="Transcrip_reg"/>
    <property type="match status" value="1"/>
</dbReference>
<dbReference type="Pfam" id="PF20772">
    <property type="entry name" value="TACO1_YebC_N"/>
    <property type="match status" value="1"/>
</dbReference>
<reference evidence="5" key="2">
    <citation type="submission" date="2023-02" db="EMBL/GenBank/DDBJ databases">
        <authorList>
            <consortium name="DOE Joint Genome Institute"/>
            <person name="Mondo S.J."/>
            <person name="Chang Y."/>
            <person name="Wang Y."/>
            <person name="Ahrendt S."/>
            <person name="Andreopoulos W."/>
            <person name="Barry K."/>
            <person name="Beard J."/>
            <person name="Benny G.L."/>
            <person name="Blankenship S."/>
            <person name="Bonito G."/>
            <person name="Cuomo C."/>
            <person name="Desiro A."/>
            <person name="Gervers K.A."/>
            <person name="Hundley H."/>
            <person name="Kuo A."/>
            <person name="LaButti K."/>
            <person name="Lang B.F."/>
            <person name="Lipzen A."/>
            <person name="O'Donnell K."/>
            <person name="Pangilinan J."/>
            <person name="Reynolds N."/>
            <person name="Sandor L."/>
            <person name="Smith M.W."/>
            <person name="Tsang A."/>
            <person name="Grigoriev I.V."/>
            <person name="Stajich J.E."/>
            <person name="Spatafora J.W."/>
        </authorList>
    </citation>
    <scope>NUCLEOTIDE SEQUENCE</scope>
    <source>
        <strain evidence="5">RSA 2281</strain>
    </source>
</reference>